<sequence>MAEILETSGDADTITVVADDDEKKVLDFDDDVVEGVPELGSGAIVRMHSSYFGRICFLPFGMDDRVVISVTEDGVAKFSLAVVDVVVREFITEDRAEHDTIIEMEVPVSLKFNLNYLKSFAKAISSSGKASSVTLRLYPEFLLQVEHKIVGIGNMRFYLGAILEEES</sequence>
<evidence type="ECO:0000313" key="2">
    <source>
        <dbReference type="EMBL" id="CAI9117866.1"/>
    </source>
</evidence>
<feature type="domain" description="Proliferating cell nuclear antigen PCNA C-terminal" evidence="1">
    <location>
        <begin position="35"/>
        <end position="160"/>
    </location>
</feature>
<reference evidence="2" key="1">
    <citation type="submission" date="2023-03" db="EMBL/GenBank/DDBJ databases">
        <authorList>
            <person name="Julca I."/>
        </authorList>
    </citation>
    <scope>NUCLEOTIDE SEQUENCE</scope>
</reference>
<dbReference type="Gene3D" id="3.10.150.10">
    <property type="entry name" value="DNA Polymerase III, subunit A, domain 2"/>
    <property type="match status" value="1"/>
</dbReference>
<dbReference type="AlphaFoldDB" id="A0AAV1EDV0"/>
<dbReference type="Proteomes" id="UP001161247">
    <property type="component" value="Chromosome 9"/>
</dbReference>
<dbReference type="GO" id="GO:0030337">
    <property type="term" value="F:DNA polymerase processivity factor activity"/>
    <property type="evidence" value="ECO:0007669"/>
    <property type="project" value="InterPro"/>
</dbReference>
<protein>
    <submittedName>
        <fullName evidence="2">OLC1v1019353C1</fullName>
    </submittedName>
</protein>
<dbReference type="Pfam" id="PF02747">
    <property type="entry name" value="PCNA_C"/>
    <property type="match status" value="1"/>
</dbReference>
<dbReference type="EMBL" id="OX459126">
    <property type="protein sequence ID" value="CAI9117866.1"/>
    <property type="molecule type" value="Genomic_DNA"/>
</dbReference>
<dbReference type="InterPro" id="IPR022649">
    <property type="entry name" value="Pr_cel_nuc_antig_C"/>
</dbReference>
<dbReference type="GO" id="GO:0006272">
    <property type="term" value="P:leading strand elongation"/>
    <property type="evidence" value="ECO:0007669"/>
    <property type="project" value="TreeGrafter"/>
</dbReference>
<dbReference type="GO" id="GO:0043626">
    <property type="term" value="C:PCNA complex"/>
    <property type="evidence" value="ECO:0007669"/>
    <property type="project" value="TreeGrafter"/>
</dbReference>
<dbReference type="InterPro" id="IPR000730">
    <property type="entry name" value="Pr_cel_nuc_antig"/>
</dbReference>
<dbReference type="SUPFAM" id="SSF55979">
    <property type="entry name" value="DNA clamp"/>
    <property type="match status" value="1"/>
</dbReference>
<name>A0AAV1EDV0_OLDCO</name>
<dbReference type="InterPro" id="IPR046938">
    <property type="entry name" value="DNA_clamp_sf"/>
</dbReference>
<dbReference type="GO" id="GO:0019985">
    <property type="term" value="P:translesion synthesis"/>
    <property type="evidence" value="ECO:0007669"/>
    <property type="project" value="TreeGrafter"/>
</dbReference>
<dbReference type="GO" id="GO:0006275">
    <property type="term" value="P:regulation of DNA replication"/>
    <property type="evidence" value="ECO:0007669"/>
    <property type="project" value="InterPro"/>
</dbReference>
<proteinExistence type="predicted"/>
<gene>
    <name evidence="2" type="ORF">OLC1_LOCUS23858</name>
</gene>
<organism evidence="2 3">
    <name type="scientific">Oldenlandia corymbosa var. corymbosa</name>
    <dbReference type="NCBI Taxonomy" id="529605"/>
    <lineage>
        <taxon>Eukaryota</taxon>
        <taxon>Viridiplantae</taxon>
        <taxon>Streptophyta</taxon>
        <taxon>Embryophyta</taxon>
        <taxon>Tracheophyta</taxon>
        <taxon>Spermatophyta</taxon>
        <taxon>Magnoliopsida</taxon>
        <taxon>eudicotyledons</taxon>
        <taxon>Gunneridae</taxon>
        <taxon>Pentapetalae</taxon>
        <taxon>asterids</taxon>
        <taxon>lamiids</taxon>
        <taxon>Gentianales</taxon>
        <taxon>Rubiaceae</taxon>
        <taxon>Rubioideae</taxon>
        <taxon>Spermacoceae</taxon>
        <taxon>Hedyotis-Oldenlandia complex</taxon>
        <taxon>Oldenlandia</taxon>
    </lineage>
</organism>
<accession>A0AAV1EDV0</accession>
<evidence type="ECO:0000259" key="1">
    <source>
        <dbReference type="Pfam" id="PF02747"/>
    </source>
</evidence>
<dbReference type="GO" id="GO:0003677">
    <property type="term" value="F:DNA binding"/>
    <property type="evidence" value="ECO:0007669"/>
    <property type="project" value="InterPro"/>
</dbReference>
<dbReference type="PANTHER" id="PTHR11352">
    <property type="entry name" value="PROLIFERATING CELL NUCLEAR ANTIGEN"/>
    <property type="match status" value="1"/>
</dbReference>
<dbReference type="GO" id="GO:0006298">
    <property type="term" value="P:mismatch repair"/>
    <property type="evidence" value="ECO:0007669"/>
    <property type="project" value="TreeGrafter"/>
</dbReference>
<keyword evidence="3" id="KW-1185">Reference proteome</keyword>
<evidence type="ECO:0000313" key="3">
    <source>
        <dbReference type="Proteomes" id="UP001161247"/>
    </source>
</evidence>
<dbReference type="PANTHER" id="PTHR11352:SF8">
    <property type="entry name" value="PROLIFERATING CELL NUCLEAR ANTIGEN"/>
    <property type="match status" value="1"/>
</dbReference>